<dbReference type="Proteomes" id="UP001327560">
    <property type="component" value="Chromosome 8"/>
</dbReference>
<dbReference type="AlphaFoldDB" id="A0AAQ3KYE1"/>
<evidence type="ECO:0000313" key="1">
    <source>
        <dbReference type="EMBL" id="WOL17004.1"/>
    </source>
</evidence>
<sequence>MDDVDEVEGRDCTITETVRELMSPPAEKDSFRARLADVSKAVESLTWPRSSYGAFSFRLRSMNVDFGA</sequence>
<reference evidence="1 2" key="1">
    <citation type="submission" date="2023-10" db="EMBL/GenBank/DDBJ databases">
        <title>Chromosome-scale genome assembly provides insights into flower coloration mechanisms of Canna indica.</title>
        <authorList>
            <person name="Li C."/>
        </authorList>
    </citation>
    <scope>NUCLEOTIDE SEQUENCE [LARGE SCALE GENOMIC DNA]</scope>
    <source>
        <tissue evidence="1">Flower</tissue>
    </source>
</reference>
<accession>A0AAQ3KYE1</accession>
<proteinExistence type="predicted"/>
<name>A0AAQ3KYE1_9LILI</name>
<evidence type="ECO:0000313" key="2">
    <source>
        <dbReference type="Proteomes" id="UP001327560"/>
    </source>
</evidence>
<protein>
    <submittedName>
        <fullName evidence="1">Uncharacterized protein</fullName>
    </submittedName>
</protein>
<keyword evidence="2" id="KW-1185">Reference proteome</keyword>
<dbReference type="EMBL" id="CP136897">
    <property type="protein sequence ID" value="WOL17004.1"/>
    <property type="molecule type" value="Genomic_DNA"/>
</dbReference>
<organism evidence="1 2">
    <name type="scientific">Canna indica</name>
    <name type="common">Indian-shot</name>
    <dbReference type="NCBI Taxonomy" id="4628"/>
    <lineage>
        <taxon>Eukaryota</taxon>
        <taxon>Viridiplantae</taxon>
        <taxon>Streptophyta</taxon>
        <taxon>Embryophyta</taxon>
        <taxon>Tracheophyta</taxon>
        <taxon>Spermatophyta</taxon>
        <taxon>Magnoliopsida</taxon>
        <taxon>Liliopsida</taxon>
        <taxon>Zingiberales</taxon>
        <taxon>Cannaceae</taxon>
        <taxon>Canna</taxon>
    </lineage>
</organism>
<gene>
    <name evidence="1" type="ORF">Cni_G25792</name>
</gene>